<evidence type="ECO:0000256" key="7">
    <source>
        <dbReference type="SAM" id="MobiDB-lite"/>
    </source>
</evidence>
<evidence type="ECO:0000256" key="4">
    <source>
        <dbReference type="ARBA" id="ARBA00022692"/>
    </source>
</evidence>
<feature type="transmembrane region" description="Helical" evidence="8">
    <location>
        <begin position="543"/>
        <end position="565"/>
    </location>
</feature>
<dbReference type="Gene3D" id="3.90.1410.10">
    <property type="entry name" value="set domain protein methyltransferase, domain 1"/>
    <property type="match status" value="1"/>
</dbReference>
<feature type="non-terminal residue" evidence="10">
    <location>
        <position position="854"/>
    </location>
</feature>
<evidence type="ECO:0000256" key="1">
    <source>
        <dbReference type="ARBA" id="ARBA00004651"/>
    </source>
</evidence>
<keyword evidence="5 8" id="KW-1133">Transmembrane helix</keyword>
<dbReference type="InterPro" id="IPR004869">
    <property type="entry name" value="MMPL_dom"/>
</dbReference>
<comment type="subcellular location">
    <subcellularLocation>
        <location evidence="1">Cell membrane</location>
        <topology evidence="1">Multi-pass membrane protein</topology>
    </subcellularLocation>
</comment>
<comment type="similarity">
    <text evidence="2">Belongs to the resistance-nodulation-cell division (RND) (TC 2.A.6) family. MmpL subfamily.</text>
</comment>
<name>A0ABN9VR75_9DINO</name>
<dbReference type="PANTHER" id="PTHR33406">
    <property type="entry name" value="MEMBRANE PROTEIN MJ1562-RELATED"/>
    <property type="match status" value="1"/>
</dbReference>
<dbReference type="EMBL" id="CAUYUJ010017580">
    <property type="protein sequence ID" value="CAK0875963.1"/>
    <property type="molecule type" value="Genomic_DNA"/>
</dbReference>
<keyword evidence="4 8" id="KW-0812">Transmembrane</keyword>
<organism evidence="10 11">
    <name type="scientific">Prorocentrum cordatum</name>
    <dbReference type="NCBI Taxonomy" id="2364126"/>
    <lineage>
        <taxon>Eukaryota</taxon>
        <taxon>Sar</taxon>
        <taxon>Alveolata</taxon>
        <taxon>Dinophyceae</taxon>
        <taxon>Prorocentrales</taxon>
        <taxon>Prorocentraceae</taxon>
        <taxon>Prorocentrum</taxon>
    </lineage>
</organism>
<dbReference type="InterPro" id="IPR046341">
    <property type="entry name" value="SET_dom_sf"/>
</dbReference>
<evidence type="ECO:0000313" key="10">
    <source>
        <dbReference type="EMBL" id="CAK0875963.1"/>
    </source>
</evidence>
<gene>
    <name evidence="10" type="ORF">PCOR1329_LOCUS60504</name>
</gene>
<evidence type="ECO:0000256" key="2">
    <source>
        <dbReference type="ARBA" id="ARBA00010157"/>
    </source>
</evidence>
<dbReference type="PANTHER" id="PTHR33406:SF6">
    <property type="entry name" value="MEMBRANE PROTEIN YDGH-RELATED"/>
    <property type="match status" value="1"/>
</dbReference>
<proteinExistence type="inferred from homology"/>
<feature type="region of interest" description="Disordered" evidence="7">
    <location>
        <begin position="213"/>
        <end position="243"/>
    </location>
</feature>
<dbReference type="Gene3D" id="1.20.1640.10">
    <property type="entry name" value="Multidrug efflux transporter AcrB transmembrane domain"/>
    <property type="match status" value="1"/>
</dbReference>
<dbReference type="Pfam" id="PF03176">
    <property type="entry name" value="MMPL"/>
    <property type="match status" value="1"/>
</dbReference>
<evidence type="ECO:0000256" key="6">
    <source>
        <dbReference type="ARBA" id="ARBA00023136"/>
    </source>
</evidence>
<keyword evidence="6 8" id="KW-0472">Membrane</keyword>
<evidence type="ECO:0000259" key="9">
    <source>
        <dbReference type="Pfam" id="PF03176"/>
    </source>
</evidence>
<dbReference type="CDD" id="cd10527">
    <property type="entry name" value="SET_LSMT"/>
    <property type="match status" value="1"/>
</dbReference>
<accession>A0ABN9VR75</accession>
<dbReference type="Proteomes" id="UP001189429">
    <property type="component" value="Unassembled WGS sequence"/>
</dbReference>
<dbReference type="SUPFAM" id="SSF82199">
    <property type="entry name" value="SET domain"/>
    <property type="match status" value="1"/>
</dbReference>
<comment type="caution">
    <text evidence="10">The sequence shown here is derived from an EMBL/GenBank/DDBJ whole genome shotgun (WGS) entry which is preliminary data.</text>
</comment>
<evidence type="ECO:0000313" key="11">
    <source>
        <dbReference type="Proteomes" id="UP001189429"/>
    </source>
</evidence>
<evidence type="ECO:0000256" key="5">
    <source>
        <dbReference type="ARBA" id="ARBA00022989"/>
    </source>
</evidence>
<keyword evidence="11" id="KW-1185">Reference proteome</keyword>
<evidence type="ECO:0000256" key="3">
    <source>
        <dbReference type="ARBA" id="ARBA00022475"/>
    </source>
</evidence>
<feature type="transmembrane region" description="Helical" evidence="8">
    <location>
        <begin position="577"/>
        <end position="604"/>
    </location>
</feature>
<protein>
    <recommendedName>
        <fullName evidence="9">Membrane transport protein MMPL domain-containing protein</fullName>
    </recommendedName>
</protein>
<sequence length="854" mass="89789">MAPLLRRLMPRAPPVAAAEFARAMYWSESRAFEVAGPGGSREMLCPFMDIFNHKAAVVPRQGAALAGPTRGAPRPDVAVCSGGPAGRGGVSVVAVSRVEVGREVFNCYGEHGNAKLLMDYGFCCEGNPHDSLVLRPADLVRAAAAAQGEPPAKIRARLRDVLRPWRFVSAAAARREACGDAADAEDEDEDEGELCVNRGIPAGMRFERAGGMPEGPAFQAGGDDARRYGHDGGSADPRRSGSVQPGAWREAVMVLALAAGVLLFGKDIVGEMLHRCKNIGWHTPEQSYSEEAAHGVDEYFPMHMRGAIVMAIEAVGSTPDVLTDAVADFSRNVSRSCAEDPRVTPYAPLVLGYYLDAGGYHPPEDLLRAEFVSADQRMTILVIQATKMSGNWNDANAFLQEYCGLAPPGYVLHITGIPEVLGGDGCFEGVHAKVNTRDMSFECIFRAEMCTLPVAMYIVGSIVKSGRLLVLPLVTVAVSFVVGALLTIPWMSSVKVPPDAVAAMGSVTLALCLDYSLFILSRFADQHREGMPLQQNIDLIRRYTNRTIAVSGSLVTIALFGSLLLPQGNLQGSGVALGWVTIACVATSTVLMPAMLLVFGHALVGSSGVPLRLGDHQLQGYVDHEETSDAVGPRAQGQEKSSWLSVARLVDRSPVAAMVAVLALTSPALLKFPEMNITGDAFAMMPMDMPALAALRRVQRDFPVGFLEPFTIVVTAPEQGAGRVDLNLEVMDGLSSARGHDLQAAAAHLGLDGGEAAGLAGLLASASSALGAQEGAAQPPAEACGPASRIDAAVRAGSALERQRAGGAGDAVALASAARAARTVACNTSEVFEAVAAAAPLLRRRRAGAAAEEA</sequence>
<dbReference type="InterPro" id="IPR050545">
    <property type="entry name" value="Mycobact_MmpL"/>
</dbReference>
<dbReference type="SUPFAM" id="SSF82866">
    <property type="entry name" value="Multidrug efflux transporter AcrB transmembrane domain"/>
    <property type="match status" value="1"/>
</dbReference>
<feature type="transmembrane region" description="Helical" evidence="8">
    <location>
        <begin position="468"/>
        <end position="488"/>
    </location>
</feature>
<evidence type="ECO:0000256" key="8">
    <source>
        <dbReference type="SAM" id="Phobius"/>
    </source>
</evidence>
<keyword evidence="3" id="KW-1003">Cell membrane</keyword>
<feature type="transmembrane region" description="Helical" evidence="8">
    <location>
        <begin position="500"/>
        <end position="523"/>
    </location>
</feature>
<feature type="domain" description="Membrane transport protein MMPL" evidence="9">
    <location>
        <begin position="435"/>
        <end position="604"/>
    </location>
</feature>
<reference evidence="10" key="1">
    <citation type="submission" date="2023-10" db="EMBL/GenBank/DDBJ databases">
        <authorList>
            <person name="Chen Y."/>
            <person name="Shah S."/>
            <person name="Dougan E. K."/>
            <person name="Thang M."/>
            <person name="Chan C."/>
        </authorList>
    </citation>
    <scope>NUCLEOTIDE SEQUENCE [LARGE SCALE GENOMIC DNA]</scope>
</reference>